<evidence type="ECO:0000313" key="3">
    <source>
        <dbReference type="Proteomes" id="UP000489600"/>
    </source>
</evidence>
<dbReference type="Proteomes" id="UP000489600">
    <property type="component" value="Unassembled WGS sequence"/>
</dbReference>
<accession>A0A565BH15</accession>
<evidence type="ECO:0000313" key="2">
    <source>
        <dbReference type="EMBL" id="VVB00152.1"/>
    </source>
</evidence>
<sequence length="347" mass="38735">MARPLPPPDPPDSPPAPSSPLTHAKLHHRPVLSPGLVPLHQWLEKSATSTDPNGTGSRGTPRCARLCGLGSPSVDVEPHLHHFPRSRNLPSPRARIPTLEFLVPLPNNPFVLVQDSLGLSSHRRRFPQGRSSALSRRLQGTKVFWVLKSCNLLPVEESNPTYDHLFEIGCIFFPLLESGRIPEHYDGFFKFTLASDCPETLPLCREDLLAHPSHDLDSLERDLEHDYGWVIEWDVTTMINMFVSGTEFALEIEIEGFALLDSTEDFITDQKVVVLKPDRPFTSETPSPGSPVKSPTRILVKPNQSKLSQLSCHIGKLKDIMSFSLLSMICFECSISSRLKMVKMVKA</sequence>
<organism evidence="2 3">
    <name type="scientific">Arabis nemorensis</name>
    <dbReference type="NCBI Taxonomy" id="586526"/>
    <lineage>
        <taxon>Eukaryota</taxon>
        <taxon>Viridiplantae</taxon>
        <taxon>Streptophyta</taxon>
        <taxon>Embryophyta</taxon>
        <taxon>Tracheophyta</taxon>
        <taxon>Spermatophyta</taxon>
        <taxon>Magnoliopsida</taxon>
        <taxon>eudicotyledons</taxon>
        <taxon>Gunneridae</taxon>
        <taxon>Pentapetalae</taxon>
        <taxon>rosids</taxon>
        <taxon>malvids</taxon>
        <taxon>Brassicales</taxon>
        <taxon>Brassicaceae</taxon>
        <taxon>Arabideae</taxon>
        <taxon>Arabis</taxon>
    </lineage>
</organism>
<name>A0A565BH15_9BRAS</name>
<dbReference type="EMBL" id="CABITT030000004">
    <property type="protein sequence ID" value="VVB00152.1"/>
    <property type="molecule type" value="Genomic_DNA"/>
</dbReference>
<proteinExistence type="predicted"/>
<feature type="region of interest" description="Disordered" evidence="1">
    <location>
        <begin position="1"/>
        <end position="23"/>
    </location>
</feature>
<protein>
    <submittedName>
        <fullName evidence="2">Uncharacterized protein</fullName>
    </submittedName>
</protein>
<gene>
    <name evidence="2" type="ORF">ANE_LOCUS10596</name>
</gene>
<keyword evidence="3" id="KW-1185">Reference proteome</keyword>
<comment type="caution">
    <text evidence="2">The sequence shown here is derived from an EMBL/GenBank/DDBJ whole genome shotgun (WGS) entry which is preliminary data.</text>
</comment>
<reference evidence="2" key="1">
    <citation type="submission" date="2019-07" db="EMBL/GenBank/DDBJ databases">
        <authorList>
            <person name="Dittberner H."/>
        </authorList>
    </citation>
    <scope>NUCLEOTIDE SEQUENCE [LARGE SCALE GENOMIC DNA]</scope>
</reference>
<evidence type="ECO:0000256" key="1">
    <source>
        <dbReference type="SAM" id="MobiDB-lite"/>
    </source>
</evidence>
<dbReference type="AlphaFoldDB" id="A0A565BH15"/>
<feature type="compositionally biased region" description="Pro residues" evidence="1">
    <location>
        <begin position="1"/>
        <end position="18"/>
    </location>
</feature>